<keyword evidence="2" id="KW-1185">Reference proteome</keyword>
<evidence type="ECO:0000313" key="1">
    <source>
        <dbReference type="EMBL" id="KAK9287386.1"/>
    </source>
</evidence>
<gene>
    <name evidence="1" type="ORF">L1049_015804</name>
</gene>
<dbReference type="AlphaFoldDB" id="A0AAP0S469"/>
<comment type="caution">
    <text evidence="1">The sequence shown here is derived from an EMBL/GenBank/DDBJ whole genome shotgun (WGS) entry which is preliminary data.</text>
</comment>
<name>A0AAP0S469_LIQFO</name>
<accession>A0AAP0S469</accession>
<protein>
    <submittedName>
        <fullName evidence="1">Uncharacterized protein</fullName>
    </submittedName>
</protein>
<reference evidence="1 2" key="1">
    <citation type="journal article" date="2024" name="Plant J.">
        <title>Genome sequences and population genomics reveal climatic adaptation and genomic divergence between two closely related sweetgum species.</title>
        <authorList>
            <person name="Xu W.Q."/>
            <person name="Ren C.Q."/>
            <person name="Zhang X.Y."/>
            <person name="Comes H.P."/>
            <person name="Liu X.H."/>
            <person name="Li Y.G."/>
            <person name="Kettle C.J."/>
            <person name="Jalonen R."/>
            <person name="Gaisberger H."/>
            <person name="Ma Y.Z."/>
            <person name="Qiu Y.X."/>
        </authorList>
    </citation>
    <scope>NUCLEOTIDE SEQUENCE [LARGE SCALE GENOMIC DNA]</scope>
    <source>
        <strain evidence="1">Hangzhou</strain>
    </source>
</reference>
<sequence length="113" mass="12776">MLNKTKRKMLNRTKDTELIINEIHKLNDQVRKLAETLERKAKFEGFKMTCSMVGTAATIASSAVSITNVSITNDHYVGLIDKLKDNPLLSFFKGLLKRVPVGKVRCHSYLLLL</sequence>
<dbReference type="Proteomes" id="UP001415857">
    <property type="component" value="Unassembled WGS sequence"/>
</dbReference>
<organism evidence="1 2">
    <name type="scientific">Liquidambar formosana</name>
    <name type="common">Formosan gum</name>
    <dbReference type="NCBI Taxonomy" id="63359"/>
    <lineage>
        <taxon>Eukaryota</taxon>
        <taxon>Viridiplantae</taxon>
        <taxon>Streptophyta</taxon>
        <taxon>Embryophyta</taxon>
        <taxon>Tracheophyta</taxon>
        <taxon>Spermatophyta</taxon>
        <taxon>Magnoliopsida</taxon>
        <taxon>eudicotyledons</taxon>
        <taxon>Gunneridae</taxon>
        <taxon>Pentapetalae</taxon>
        <taxon>Saxifragales</taxon>
        <taxon>Altingiaceae</taxon>
        <taxon>Liquidambar</taxon>
    </lineage>
</organism>
<proteinExistence type="predicted"/>
<evidence type="ECO:0000313" key="2">
    <source>
        <dbReference type="Proteomes" id="UP001415857"/>
    </source>
</evidence>
<dbReference type="EMBL" id="JBBPBK010000004">
    <property type="protein sequence ID" value="KAK9287386.1"/>
    <property type="molecule type" value="Genomic_DNA"/>
</dbReference>